<proteinExistence type="predicted"/>
<dbReference type="AlphaFoldDB" id="A0A4U0XPB9"/>
<comment type="caution">
    <text evidence="2">The sequence shown here is derived from an EMBL/GenBank/DDBJ whole genome shotgun (WGS) entry which is preliminary data.</text>
</comment>
<feature type="region of interest" description="Disordered" evidence="1">
    <location>
        <begin position="316"/>
        <end position="438"/>
    </location>
</feature>
<feature type="compositionally biased region" description="Polar residues" evidence="1">
    <location>
        <begin position="181"/>
        <end position="192"/>
    </location>
</feature>
<feature type="region of interest" description="Disordered" evidence="1">
    <location>
        <begin position="497"/>
        <end position="614"/>
    </location>
</feature>
<feature type="compositionally biased region" description="Polar residues" evidence="1">
    <location>
        <begin position="199"/>
        <end position="213"/>
    </location>
</feature>
<feature type="compositionally biased region" description="Acidic residues" evidence="1">
    <location>
        <begin position="556"/>
        <end position="565"/>
    </location>
</feature>
<dbReference type="OrthoDB" id="4174342at2759"/>
<dbReference type="STRING" id="331657.A0A4U0XPB9"/>
<feature type="compositionally biased region" description="Acidic residues" evidence="1">
    <location>
        <begin position="108"/>
        <end position="121"/>
    </location>
</feature>
<dbReference type="EMBL" id="NAJN01000142">
    <property type="protein sequence ID" value="TKA78451.1"/>
    <property type="molecule type" value="Genomic_DNA"/>
</dbReference>
<evidence type="ECO:0000313" key="3">
    <source>
        <dbReference type="Proteomes" id="UP000308768"/>
    </source>
</evidence>
<feature type="region of interest" description="Disordered" evidence="1">
    <location>
        <begin position="1"/>
        <end position="260"/>
    </location>
</feature>
<accession>A0A4U0XPB9</accession>
<feature type="compositionally biased region" description="Basic and acidic residues" evidence="1">
    <location>
        <begin position="76"/>
        <end position="97"/>
    </location>
</feature>
<feature type="compositionally biased region" description="Basic residues" evidence="1">
    <location>
        <begin position="504"/>
        <end position="513"/>
    </location>
</feature>
<keyword evidence="3" id="KW-1185">Reference proteome</keyword>
<protein>
    <submittedName>
        <fullName evidence="2">Uncharacterized protein</fullName>
    </submittedName>
</protein>
<evidence type="ECO:0000313" key="2">
    <source>
        <dbReference type="EMBL" id="TKA78451.1"/>
    </source>
</evidence>
<organism evidence="2 3">
    <name type="scientific">Cryomyces minteri</name>
    <dbReference type="NCBI Taxonomy" id="331657"/>
    <lineage>
        <taxon>Eukaryota</taxon>
        <taxon>Fungi</taxon>
        <taxon>Dikarya</taxon>
        <taxon>Ascomycota</taxon>
        <taxon>Pezizomycotina</taxon>
        <taxon>Dothideomycetes</taxon>
        <taxon>Dothideomycetes incertae sedis</taxon>
        <taxon>Cryomyces</taxon>
    </lineage>
</organism>
<feature type="compositionally biased region" description="Basic and acidic residues" evidence="1">
    <location>
        <begin position="49"/>
        <end position="58"/>
    </location>
</feature>
<feature type="compositionally biased region" description="Polar residues" evidence="1">
    <location>
        <begin position="377"/>
        <end position="388"/>
    </location>
</feature>
<sequence length="614" mass="66164">MAAATGYPMFRSHPLGSNPDIVSPVHPDRPIRPLPKTRIGERLSPLQRENIKRDKDYPADPPIHKPLFRSWYNQVDKGDTQHPHDGHGHHAHDRDEGVCTCGGAQSEIESEEEDDLAVEDGTDYRYNAPFPSKLGLQQHKMMGPIRASPHPPPPDSTTSSADGYESFENTNNKKKRKIPDPNSSGSHRSSLSADMASMGINTTIGGRSGTESAGTGVAHYYGTGSSAVPEPRSLGVGISGPGRGRYGRSSGRTAGERRPLGALANGLNALAGGTMSRSRGGSGSEQGIISAAIANAAEQGPVVPQKGRENVSLLSQISQSPPGVESTPQKTQFTFTCDSDSPNKVVWPGQNGSPLNSPTPAMSQPHSAAGLPLNGRPSVSTQGTQTSPAVRGAPNVVPSGPSVQPLPANQAAPLPPFNARGTRKPRRPGKEYALAARHRRMNQEVHNYQNRPLKREDIWICEFCEYEDIFGHPPEALIRQYEIKDRKERKRLAEKRRLLEKAKTKNRKGKKGGKNPAKTNLPASAVQMPPPPNQPNQRYDQPLDQMQPPQNPNGYGEDDLEDDYDSPPPHIPSQSHGQPAKINVNQGDGRPGTRTDVAPVPPSGSVGKAPMFVT</sequence>
<name>A0A4U0XPB9_9PEZI</name>
<feature type="compositionally biased region" description="Polar residues" evidence="1">
    <location>
        <begin position="316"/>
        <end position="342"/>
    </location>
</feature>
<feature type="compositionally biased region" description="Polar residues" evidence="1">
    <location>
        <begin position="350"/>
        <end position="366"/>
    </location>
</feature>
<dbReference type="Proteomes" id="UP000308768">
    <property type="component" value="Unassembled WGS sequence"/>
</dbReference>
<evidence type="ECO:0000256" key="1">
    <source>
        <dbReference type="SAM" id="MobiDB-lite"/>
    </source>
</evidence>
<gene>
    <name evidence="2" type="ORF">B0A49_01138</name>
</gene>
<reference evidence="2 3" key="1">
    <citation type="submission" date="2017-03" db="EMBL/GenBank/DDBJ databases">
        <title>Genomes of endolithic fungi from Antarctica.</title>
        <authorList>
            <person name="Coleine C."/>
            <person name="Masonjones S."/>
            <person name="Stajich J.E."/>
        </authorList>
    </citation>
    <scope>NUCLEOTIDE SEQUENCE [LARGE SCALE GENOMIC DNA]</scope>
    <source>
        <strain evidence="2 3">CCFEE 5187</strain>
    </source>
</reference>